<reference evidence="2 3" key="1">
    <citation type="journal article" date="2011" name="Proc. Natl. Acad. Sci. U.S.A.">
        <title>Evolutionary erosion of yeast sex chromosomes by mating-type switching accidents.</title>
        <authorList>
            <person name="Gordon J.L."/>
            <person name="Armisen D."/>
            <person name="Proux-Wera E."/>
            <person name="Oheigeartaigh S.S."/>
            <person name="Byrne K.P."/>
            <person name="Wolfe K.H."/>
        </authorList>
    </citation>
    <scope>NUCLEOTIDE SEQUENCE [LARGE SCALE GENOMIC DNA]</scope>
    <source>
        <strain evidence="3">ATCC 10597 / BCRC 20456 / CBS 421 / NBRC 0211 / NRRL Y-12639</strain>
    </source>
</reference>
<protein>
    <recommendedName>
        <fullName evidence="1">Ketopantoate reductase C-terminal domain-containing protein</fullName>
    </recommendedName>
</protein>
<accession>G0W8L9</accession>
<dbReference type="GO" id="GO:0070131">
    <property type="term" value="P:positive regulation of mitochondrial translation"/>
    <property type="evidence" value="ECO:0007669"/>
    <property type="project" value="EnsemblFungi"/>
</dbReference>
<dbReference type="Gene3D" id="1.10.1040.10">
    <property type="entry name" value="N-(1-d-carboxylethyl)-l-norvaline Dehydrogenase, domain 2"/>
    <property type="match status" value="1"/>
</dbReference>
<evidence type="ECO:0000313" key="3">
    <source>
        <dbReference type="Proteomes" id="UP000000689"/>
    </source>
</evidence>
<dbReference type="InterPro" id="IPR008927">
    <property type="entry name" value="6-PGluconate_DH-like_C_sf"/>
</dbReference>
<dbReference type="HOGENOM" id="CLU_031468_10_2_1"/>
<dbReference type="OrthoDB" id="73846at2759"/>
<proteinExistence type="predicted"/>
<sequence>MSTIIYPRIYLLGNSPISPLLAYEISRLPTQPKVPDVVLLLQDSKKLQRFLDNDSKVCIHKQDGTINEQQFMASCNLPIYSTGEIAQINNLIACETSSKSLTSSLFKYRKSIKDSTNLLLVNPPFGSIQYILDNVWKSNASNKPNIFIGMNKFNQLETKFGRLYNEFHLKLRANSLNLLISQLPTNFNVGVSTLTDHDEDAAGTGNELMKTLKETERNSRRERSDRTSLEFQMVPFEKLYQIRLERLIVQSCIDSLSLLYDCQLNNELLHIIAQPNSILMDLLNEQINILKKSYPFLENQNYSNILLSQNRLFNVVVGLLEKNATKQPMVLHLKNQLNQTPINELTGVFTRLAYTNNINCKWNKMVTELVRGKLSLLKKRSLNYHYL</sequence>
<gene>
    <name evidence="2" type="primary">NDAI0C04710</name>
    <name evidence="2" type="ordered locus">NDAI_0C04710</name>
</gene>
<dbReference type="EMBL" id="HE580269">
    <property type="protein sequence ID" value="CCD24130.1"/>
    <property type="molecule type" value="Genomic_DNA"/>
</dbReference>
<dbReference type="GO" id="GO:0050661">
    <property type="term" value="F:NADP binding"/>
    <property type="evidence" value="ECO:0007669"/>
    <property type="project" value="TreeGrafter"/>
</dbReference>
<dbReference type="GO" id="GO:0045182">
    <property type="term" value="F:translation regulator activity"/>
    <property type="evidence" value="ECO:0007669"/>
    <property type="project" value="EnsemblFungi"/>
</dbReference>
<dbReference type="STRING" id="1071378.G0W8L9"/>
<evidence type="ECO:0000259" key="1">
    <source>
        <dbReference type="Pfam" id="PF08546"/>
    </source>
</evidence>
<dbReference type="GO" id="GO:0005761">
    <property type="term" value="C:mitochondrial ribosome"/>
    <property type="evidence" value="ECO:0007669"/>
    <property type="project" value="EnsemblFungi"/>
</dbReference>
<dbReference type="InterPro" id="IPR050838">
    <property type="entry name" value="Ketopantoate_reductase"/>
</dbReference>
<feature type="domain" description="Ketopantoate reductase C-terminal" evidence="1">
    <location>
        <begin position="240"/>
        <end position="373"/>
    </location>
</feature>
<dbReference type="Proteomes" id="UP000000689">
    <property type="component" value="Chromosome 3"/>
</dbReference>
<dbReference type="KEGG" id="ndi:NDAI_0C04710"/>
<dbReference type="GO" id="GO:0008677">
    <property type="term" value="F:2-dehydropantoate 2-reductase activity"/>
    <property type="evidence" value="ECO:0007669"/>
    <property type="project" value="TreeGrafter"/>
</dbReference>
<dbReference type="RefSeq" id="XP_003669373.1">
    <property type="nucleotide sequence ID" value="XM_003669325.1"/>
</dbReference>
<dbReference type="Pfam" id="PF08546">
    <property type="entry name" value="ApbA_C"/>
    <property type="match status" value="1"/>
</dbReference>
<dbReference type="eggNOG" id="ENOG502RI8G">
    <property type="taxonomic scope" value="Eukaryota"/>
</dbReference>
<dbReference type="PANTHER" id="PTHR43765">
    <property type="entry name" value="2-DEHYDROPANTOATE 2-REDUCTASE-RELATED"/>
    <property type="match status" value="1"/>
</dbReference>
<organism evidence="2 3">
    <name type="scientific">Naumovozyma dairenensis (strain ATCC 10597 / BCRC 20456 / CBS 421 / NBRC 0211 / NRRL Y-12639)</name>
    <name type="common">Saccharomyces dairenensis</name>
    <dbReference type="NCBI Taxonomy" id="1071378"/>
    <lineage>
        <taxon>Eukaryota</taxon>
        <taxon>Fungi</taxon>
        <taxon>Dikarya</taxon>
        <taxon>Ascomycota</taxon>
        <taxon>Saccharomycotina</taxon>
        <taxon>Saccharomycetes</taxon>
        <taxon>Saccharomycetales</taxon>
        <taxon>Saccharomycetaceae</taxon>
        <taxon>Naumovozyma</taxon>
    </lineage>
</organism>
<evidence type="ECO:0000313" key="2">
    <source>
        <dbReference type="EMBL" id="CCD24130.1"/>
    </source>
</evidence>
<dbReference type="PANTHER" id="PTHR43765:SF4">
    <property type="entry name" value="CYTOCHROME B TRANSLATIONAL ACTIVATOR PROTEIN CBS2"/>
    <property type="match status" value="1"/>
</dbReference>
<dbReference type="InterPro" id="IPR013752">
    <property type="entry name" value="KPA_reductase"/>
</dbReference>
<name>G0W8L9_NAUDC</name>
<dbReference type="InterPro" id="IPR013328">
    <property type="entry name" value="6PGD_dom2"/>
</dbReference>
<dbReference type="GeneID" id="11496602"/>
<keyword evidence="3" id="KW-1185">Reference proteome</keyword>
<dbReference type="OMA" id="NCKWNDI"/>
<dbReference type="SUPFAM" id="SSF48179">
    <property type="entry name" value="6-phosphogluconate dehydrogenase C-terminal domain-like"/>
    <property type="match status" value="1"/>
</dbReference>
<dbReference type="AlphaFoldDB" id="G0W8L9"/>